<evidence type="ECO:0008006" key="4">
    <source>
        <dbReference type="Google" id="ProtNLM"/>
    </source>
</evidence>
<dbReference type="AlphaFoldDB" id="A0AAE3ZLC9"/>
<evidence type="ECO:0000313" key="3">
    <source>
        <dbReference type="Proteomes" id="UP001183629"/>
    </source>
</evidence>
<gene>
    <name evidence="2" type="ORF">J2S44_001731</name>
</gene>
<organism evidence="2 3">
    <name type="scientific">Catenuloplanes niger</name>
    <dbReference type="NCBI Taxonomy" id="587534"/>
    <lineage>
        <taxon>Bacteria</taxon>
        <taxon>Bacillati</taxon>
        <taxon>Actinomycetota</taxon>
        <taxon>Actinomycetes</taxon>
        <taxon>Micromonosporales</taxon>
        <taxon>Micromonosporaceae</taxon>
        <taxon>Catenuloplanes</taxon>
    </lineage>
</organism>
<name>A0AAE3ZLC9_9ACTN</name>
<keyword evidence="3" id="KW-1185">Reference proteome</keyword>
<evidence type="ECO:0000313" key="2">
    <source>
        <dbReference type="EMBL" id="MDR7321481.1"/>
    </source>
</evidence>
<sequence>MLHQRDQVAEVDRLLDAPLAEVLISMPGIGVRTTARTLLEVGDGTAFVIRATWPPTPGRPRSPAARAAASAANAHSRRQQQLRHAFLLTAFAALTDPVNRARCNRERTPAQMP</sequence>
<dbReference type="EMBL" id="JAVDYC010000001">
    <property type="protein sequence ID" value="MDR7321481.1"/>
    <property type="molecule type" value="Genomic_DNA"/>
</dbReference>
<dbReference type="Proteomes" id="UP001183629">
    <property type="component" value="Unassembled WGS sequence"/>
</dbReference>
<protein>
    <recommendedName>
        <fullName evidence="4">Transposase</fullName>
    </recommendedName>
</protein>
<feature type="region of interest" description="Disordered" evidence="1">
    <location>
        <begin position="52"/>
        <end position="77"/>
    </location>
</feature>
<feature type="compositionally biased region" description="Low complexity" evidence="1">
    <location>
        <begin position="61"/>
        <end position="74"/>
    </location>
</feature>
<evidence type="ECO:0000256" key="1">
    <source>
        <dbReference type="SAM" id="MobiDB-lite"/>
    </source>
</evidence>
<comment type="caution">
    <text evidence="2">The sequence shown here is derived from an EMBL/GenBank/DDBJ whole genome shotgun (WGS) entry which is preliminary data.</text>
</comment>
<accession>A0AAE3ZLC9</accession>
<reference evidence="2 3" key="1">
    <citation type="submission" date="2023-07" db="EMBL/GenBank/DDBJ databases">
        <title>Sequencing the genomes of 1000 actinobacteria strains.</title>
        <authorList>
            <person name="Klenk H.-P."/>
        </authorList>
    </citation>
    <scope>NUCLEOTIDE SEQUENCE [LARGE SCALE GENOMIC DNA]</scope>
    <source>
        <strain evidence="2 3">DSM 44711</strain>
    </source>
</reference>
<proteinExistence type="predicted"/>